<evidence type="ECO:0000259" key="5">
    <source>
        <dbReference type="Pfam" id="PF01266"/>
    </source>
</evidence>
<dbReference type="RefSeq" id="WP_345560412.1">
    <property type="nucleotide sequence ID" value="NZ_BAABDQ010000003.1"/>
</dbReference>
<name>A0ABP6VU27_9ACTN</name>
<evidence type="ECO:0000313" key="7">
    <source>
        <dbReference type="Proteomes" id="UP001500630"/>
    </source>
</evidence>
<gene>
    <name evidence="6" type="ORF">GCM10022419_019810</name>
</gene>
<evidence type="ECO:0000256" key="4">
    <source>
        <dbReference type="ARBA" id="ARBA00023002"/>
    </source>
</evidence>
<feature type="domain" description="FAD dependent oxidoreductase" evidence="5">
    <location>
        <begin position="5"/>
        <end position="354"/>
    </location>
</feature>
<dbReference type="InterPro" id="IPR036188">
    <property type="entry name" value="FAD/NAD-bd_sf"/>
</dbReference>
<dbReference type="SUPFAM" id="SSF54373">
    <property type="entry name" value="FAD-linked reductases, C-terminal domain"/>
    <property type="match status" value="1"/>
</dbReference>
<dbReference type="PANTHER" id="PTHR13847:SF286">
    <property type="entry name" value="D-AMINO ACID DEHYDROGENASE"/>
    <property type="match status" value="1"/>
</dbReference>
<evidence type="ECO:0000256" key="3">
    <source>
        <dbReference type="ARBA" id="ARBA00022630"/>
    </source>
</evidence>
<keyword evidence="7" id="KW-1185">Reference proteome</keyword>
<dbReference type="Pfam" id="PF01266">
    <property type="entry name" value="DAO"/>
    <property type="match status" value="1"/>
</dbReference>
<evidence type="ECO:0000256" key="2">
    <source>
        <dbReference type="ARBA" id="ARBA00009410"/>
    </source>
</evidence>
<dbReference type="Proteomes" id="UP001500630">
    <property type="component" value="Unassembled WGS sequence"/>
</dbReference>
<comment type="similarity">
    <text evidence="2">Belongs to the DadA oxidoreductase family.</text>
</comment>
<comment type="caution">
    <text evidence="6">The sequence shown here is derived from an EMBL/GenBank/DDBJ whole genome shotgun (WGS) entry which is preliminary data.</text>
</comment>
<organism evidence="6 7">
    <name type="scientific">Nonomuraea rosea</name>
    <dbReference type="NCBI Taxonomy" id="638574"/>
    <lineage>
        <taxon>Bacteria</taxon>
        <taxon>Bacillati</taxon>
        <taxon>Actinomycetota</taxon>
        <taxon>Actinomycetes</taxon>
        <taxon>Streptosporangiales</taxon>
        <taxon>Streptosporangiaceae</taxon>
        <taxon>Nonomuraea</taxon>
    </lineage>
</organism>
<dbReference type="Gene3D" id="3.50.50.60">
    <property type="entry name" value="FAD/NAD(P)-binding domain"/>
    <property type="match status" value="1"/>
</dbReference>
<dbReference type="SUPFAM" id="SSF51971">
    <property type="entry name" value="Nucleotide-binding domain"/>
    <property type="match status" value="1"/>
</dbReference>
<dbReference type="PANTHER" id="PTHR13847">
    <property type="entry name" value="SARCOSINE DEHYDROGENASE-RELATED"/>
    <property type="match status" value="1"/>
</dbReference>
<keyword evidence="4" id="KW-0560">Oxidoreductase</keyword>
<sequence>MSQHRVIVIGSGIAGASTAFALARRGAAVTVVDAADAGQATDASAGIVSPWASAIEGPCYELYAAGAAYYPRVVELLAAAGARRTDYRRTGALLVSDDPARLAEAQARVEARARTAGGAVGEVRRIGDDEVRALFPPLAPGLEGVYITGGGRVDGRTLRDALLAGAAHHGAVRVQGRARLRPRPHGAPHVEVTASGEVLVADDVVVAAGAWTNELLEPVAARVPVEPQRGQITHLRLDGVDTSAWPSVHPLSHHYLVAFDDSRVAVGATRETGSGFDARVTAKGQWQVLSDALRIAPGLAEATLIETRAGLRPLAETGSPVVGALPGVGGLHVVTGFGAAGLTMGPLTGDALARSILEAAVPAEIAAFAP</sequence>
<dbReference type="InterPro" id="IPR006076">
    <property type="entry name" value="FAD-dep_OxRdtase"/>
</dbReference>
<accession>A0ABP6VU27</accession>
<dbReference type="Gene3D" id="3.30.9.10">
    <property type="entry name" value="D-Amino Acid Oxidase, subunit A, domain 2"/>
    <property type="match status" value="1"/>
</dbReference>
<comment type="cofactor">
    <cofactor evidence="1">
        <name>FAD</name>
        <dbReference type="ChEBI" id="CHEBI:57692"/>
    </cofactor>
</comment>
<proteinExistence type="inferred from homology"/>
<reference evidence="7" key="1">
    <citation type="journal article" date="2019" name="Int. J. Syst. Evol. Microbiol.">
        <title>The Global Catalogue of Microorganisms (GCM) 10K type strain sequencing project: providing services to taxonomists for standard genome sequencing and annotation.</title>
        <authorList>
            <consortium name="The Broad Institute Genomics Platform"/>
            <consortium name="The Broad Institute Genome Sequencing Center for Infectious Disease"/>
            <person name="Wu L."/>
            <person name="Ma J."/>
        </authorList>
    </citation>
    <scope>NUCLEOTIDE SEQUENCE [LARGE SCALE GENOMIC DNA]</scope>
    <source>
        <strain evidence="7">JCM 17326</strain>
    </source>
</reference>
<evidence type="ECO:0000256" key="1">
    <source>
        <dbReference type="ARBA" id="ARBA00001974"/>
    </source>
</evidence>
<dbReference type="EMBL" id="BAABDQ010000003">
    <property type="protein sequence ID" value="GAA3539811.1"/>
    <property type="molecule type" value="Genomic_DNA"/>
</dbReference>
<evidence type="ECO:0000313" key="6">
    <source>
        <dbReference type="EMBL" id="GAA3539811.1"/>
    </source>
</evidence>
<protein>
    <submittedName>
        <fullName evidence="6">FAD-dependent oxidoreductase</fullName>
    </submittedName>
</protein>
<keyword evidence="3" id="KW-0285">Flavoprotein</keyword>